<keyword evidence="5 7" id="KW-0808">Transferase</keyword>
<dbReference type="GO" id="GO:0005737">
    <property type="term" value="C:cytoplasm"/>
    <property type="evidence" value="ECO:0007669"/>
    <property type="project" value="UniProtKB-SubCell"/>
</dbReference>
<comment type="caution">
    <text evidence="7">The sequence shown here is derived from an EMBL/GenBank/DDBJ whole genome shotgun (WGS) entry which is preliminary data.</text>
</comment>
<accession>A0A547Q8S7</accession>
<evidence type="ECO:0000256" key="5">
    <source>
        <dbReference type="HAMAP-Rule" id="MF_00376"/>
    </source>
</evidence>
<evidence type="ECO:0000256" key="4">
    <source>
        <dbReference type="ARBA" id="ARBA00022993"/>
    </source>
</evidence>
<organism evidence="7 8">
    <name type="scientific">Palleronia caenipelagi</name>
    <dbReference type="NCBI Taxonomy" id="2489174"/>
    <lineage>
        <taxon>Bacteria</taxon>
        <taxon>Pseudomonadati</taxon>
        <taxon>Pseudomonadota</taxon>
        <taxon>Alphaproteobacteria</taxon>
        <taxon>Rhodobacterales</taxon>
        <taxon>Roseobacteraceae</taxon>
        <taxon>Palleronia</taxon>
    </lineage>
</organism>
<dbReference type="OrthoDB" id="9812943at2"/>
<dbReference type="GO" id="GO:0004140">
    <property type="term" value="F:dephospho-CoA kinase activity"/>
    <property type="evidence" value="ECO:0007669"/>
    <property type="project" value="UniProtKB-UniRule"/>
</dbReference>
<comment type="similarity">
    <text evidence="1 5">Belongs to the CoaE family.</text>
</comment>
<dbReference type="PROSITE" id="PS51219">
    <property type="entry name" value="DPCK"/>
    <property type="match status" value="1"/>
</dbReference>
<dbReference type="PANTHER" id="PTHR10695:SF46">
    <property type="entry name" value="BIFUNCTIONAL COENZYME A SYNTHASE-RELATED"/>
    <property type="match status" value="1"/>
</dbReference>
<evidence type="ECO:0000256" key="1">
    <source>
        <dbReference type="ARBA" id="ARBA00009018"/>
    </source>
</evidence>
<dbReference type="GO" id="GO:0015937">
    <property type="term" value="P:coenzyme A biosynthetic process"/>
    <property type="evidence" value="ECO:0007669"/>
    <property type="project" value="UniProtKB-UniRule"/>
</dbReference>
<comment type="catalytic activity">
    <reaction evidence="5">
        <text>3'-dephospho-CoA + ATP = ADP + CoA + H(+)</text>
        <dbReference type="Rhea" id="RHEA:18245"/>
        <dbReference type="ChEBI" id="CHEBI:15378"/>
        <dbReference type="ChEBI" id="CHEBI:30616"/>
        <dbReference type="ChEBI" id="CHEBI:57287"/>
        <dbReference type="ChEBI" id="CHEBI:57328"/>
        <dbReference type="ChEBI" id="CHEBI:456216"/>
        <dbReference type="EC" id="2.7.1.24"/>
    </reaction>
</comment>
<protein>
    <recommendedName>
        <fullName evidence="5 6">Dephospho-CoA kinase</fullName>
        <ecNumber evidence="5 6">2.7.1.24</ecNumber>
    </recommendedName>
    <alternativeName>
        <fullName evidence="5">Dephosphocoenzyme A kinase</fullName>
    </alternativeName>
</protein>
<evidence type="ECO:0000313" key="8">
    <source>
        <dbReference type="Proteomes" id="UP000318590"/>
    </source>
</evidence>
<name>A0A547Q8S7_9RHOB</name>
<evidence type="ECO:0000256" key="2">
    <source>
        <dbReference type="ARBA" id="ARBA00022741"/>
    </source>
</evidence>
<dbReference type="InterPro" id="IPR001977">
    <property type="entry name" value="Depp_CoAkinase"/>
</dbReference>
<dbReference type="PANTHER" id="PTHR10695">
    <property type="entry name" value="DEPHOSPHO-COA KINASE-RELATED"/>
    <property type="match status" value="1"/>
</dbReference>
<dbReference type="EMBL" id="VFSV01000004">
    <property type="protein sequence ID" value="TRD22789.1"/>
    <property type="molecule type" value="Genomic_DNA"/>
</dbReference>
<keyword evidence="2 5" id="KW-0547">Nucleotide-binding</keyword>
<dbReference type="InterPro" id="IPR027417">
    <property type="entry name" value="P-loop_NTPase"/>
</dbReference>
<evidence type="ECO:0000313" key="7">
    <source>
        <dbReference type="EMBL" id="TRD22789.1"/>
    </source>
</evidence>
<evidence type="ECO:0000256" key="3">
    <source>
        <dbReference type="ARBA" id="ARBA00022840"/>
    </source>
</evidence>
<keyword evidence="8" id="KW-1185">Reference proteome</keyword>
<gene>
    <name evidence="5 7" type="primary">coaE</name>
    <name evidence="7" type="ORF">FEV53_03135</name>
</gene>
<keyword evidence="4 5" id="KW-0173">Coenzyme A biosynthesis</keyword>
<comment type="function">
    <text evidence="5">Catalyzes the phosphorylation of the 3'-hydroxyl group of dephosphocoenzyme A to form coenzyme A.</text>
</comment>
<dbReference type="Pfam" id="PF01121">
    <property type="entry name" value="CoaE"/>
    <property type="match status" value="1"/>
</dbReference>
<comment type="pathway">
    <text evidence="5">Cofactor biosynthesis; coenzyme A biosynthesis; CoA from (R)-pantothenate: step 5/5.</text>
</comment>
<dbReference type="Proteomes" id="UP000318590">
    <property type="component" value="Unassembled WGS sequence"/>
</dbReference>
<keyword evidence="5 7" id="KW-0418">Kinase</keyword>
<dbReference type="SUPFAM" id="SSF52540">
    <property type="entry name" value="P-loop containing nucleoside triphosphate hydrolases"/>
    <property type="match status" value="1"/>
</dbReference>
<dbReference type="CDD" id="cd02022">
    <property type="entry name" value="DPCK"/>
    <property type="match status" value="1"/>
</dbReference>
<comment type="subcellular location">
    <subcellularLocation>
        <location evidence="5">Cytoplasm</location>
    </subcellularLocation>
</comment>
<keyword evidence="5" id="KW-0963">Cytoplasm</keyword>
<evidence type="ECO:0000256" key="6">
    <source>
        <dbReference type="NCBIfam" id="TIGR00152"/>
    </source>
</evidence>
<dbReference type="NCBIfam" id="TIGR00152">
    <property type="entry name" value="dephospho-CoA kinase"/>
    <property type="match status" value="1"/>
</dbReference>
<feature type="binding site" evidence="5">
    <location>
        <begin position="14"/>
        <end position="19"/>
    </location>
    <ligand>
        <name>ATP</name>
        <dbReference type="ChEBI" id="CHEBI:30616"/>
    </ligand>
</feature>
<dbReference type="UniPathway" id="UPA00241">
    <property type="reaction ID" value="UER00356"/>
</dbReference>
<dbReference type="GO" id="GO:0005524">
    <property type="term" value="F:ATP binding"/>
    <property type="evidence" value="ECO:0007669"/>
    <property type="project" value="UniProtKB-UniRule"/>
</dbReference>
<dbReference type="AlphaFoldDB" id="A0A547Q8S7"/>
<reference evidence="7 8" key="1">
    <citation type="submission" date="2019-06" db="EMBL/GenBank/DDBJ databases">
        <title>Paenimaribius caenipelagi gen. nov., sp. nov., isolated from a tidal flat.</title>
        <authorList>
            <person name="Yoon J.-H."/>
        </authorList>
    </citation>
    <scope>NUCLEOTIDE SEQUENCE [LARGE SCALE GENOMIC DNA]</scope>
    <source>
        <strain evidence="7 8">JBTF-M29</strain>
    </source>
</reference>
<dbReference type="HAMAP" id="MF_00376">
    <property type="entry name" value="Dephospho_CoA_kinase"/>
    <property type="match status" value="1"/>
</dbReference>
<sequence>MTRPFVIGLTGSVGMGKSTTAGMFRECGVPVWDADQAVHALYRPECAGSRAISALYPEAVGPDGVDRAALSAWIDQDAGALSRIEEVIHPLVAANRQAFLDDATEPIVLLDIPLLFETGADRLADLTVVVSAPSEVQRARVLERPGMTEEKLDYILSRQMPDAEKRKRADRVIPTVNLDKTRAEVERLVSELRANHA</sequence>
<dbReference type="EC" id="2.7.1.24" evidence="5 6"/>
<dbReference type="Gene3D" id="3.40.50.300">
    <property type="entry name" value="P-loop containing nucleotide triphosphate hydrolases"/>
    <property type="match status" value="1"/>
</dbReference>
<keyword evidence="3 5" id="KW-0067">ATP-binding</keyword>
<dbReference type="RefSeq" id="WP_142833368.1">
    <property type="nucleotide sequence ID" value="NZ_VFSV01000004.1"/>
</dbReference>
<proteinExistence type="inferred from homology"/>